<name>A0AAJ6YDV9_9HYME</name>
<dbReference type="InterPro" id="IPR002618">
    <property type="entry name" value="UDPGP_fam"/>
</dbReference>
<dbReference type="Proteomes" id="UP000695007">
    <property type="component" value="Unplaced"/>
</dbReference>
<dbReference type="GO" id="GO:0006048">
    <property type="term" value="P:UDP-N-acetylglucosamine biosynthetic process"/>
    <property type="evidence" value="ECO:0007669"/>
    <property type="project" value="TreeGrafter"/>
</dbReference>
<evidence type="ECO:0000256" key="1">
    <source>
        <dbReference type="ARBA" id="ARBA00005208"/>
    </source>
</evidence>
<keyword evidence="7" id="KW-1185">Reference proteome</keyword>
<dbReference type="Gene3D" id="3.90.550.10">
    <property type="entry name" value="Spore Coat Polysaccharide Biosynthesis Protein SpsA, Chain A"/>
    <property type="match status" value="1"/>
</dbReference>
<dbReference type="GeneID" id="105360933"/>
<evidence type="ECO:0000313" key="8">
    <source>
        <dbReference type="RefSeq" id="XP_011496264.1"/>
    </source>
</evidence>
<evidence type="ECO:0000256" key="6">
    <source>
        <dbReference type="ARBA" id="ARBA00048493"/>
    </source>
</evidence>
<evidence type="ECO:0000256" key="3">
    <source>
        <dbReference type="ARBA" id="ARBA00012457"/>
    </source>
</evidence>
<dbReference type="InterPro" id="IPR029044">
    <property type="entry name" value="Nucleotide-diphossugar_trans"/>
</dbReference>
<comment type="similarity">
    <text evidence="2">Belongs to the UDPGP type 1 family.</text>
</comment>
<dbReference type="InterPro" id="IPR039741">
    <property type="entry name" value="UDP-sugar_pyrophosphorylase"/>
</dbReference>
<proteinExistence type="inferred from homology"/>
<comment type="pathway">
    <text evidence="1">Nucleotide-sugar biosynthesis; UDP-N-acetyl-alpha-D-glucosamine biosynthesis; UDP-N-acetyl-alpha-D-glucosamine from N-acetyl-alpha-D-glucosamine 1-phosphate: step 1/1.</text>
</comment>
<accession>A0AAJ6YDV9</accession>
<dbReference type="PANTHER" id="PTHR11952">
    <property type="entry name" value="UDP- GLUCOSE PYROPHOSPHORYLASE"/>
    <property type="match status" value="1"/>
</dbReference>
<dbReference type="FunFam" id="3.90.550.10:FF:000075">
    <property type="entry name" value="Probable UDP-N-acetylglucosamine pyrophosphorylase"/>
    <property type="match status" value="1"/>
</dbReference>
<sequence>MCNMIHSQLKSLLEKYHQEHLLQFWNELSENEKEYLFNDIMNLNISEMISQFNKATAFNNNKKHLLDNKIKPIPTNVMESIQNLLMDNVLLYEKLGLQEIADGKVAVILLAGGQGTRLGVDFPKGMYNICLPSNRTLFEIQALRIRSLQNLAKDKFGKSKDITWYIMTSDATHELTVAYFESNKYFGLNKNNIIAFKQNTMPCFTLDGKIILDEKYRISRAPDGNGGLYIALKKEGILIDMKKRGINSVHVYSVDNVLVKVADPMFLGFCISREADCGVKAVIKRSVDEPVGIICQIDGLYTVAEYSEISTDTAKLRDNKGNLIFRSGNICNHYFTLAFLNNISENYEKNLDLHIANKKIPFIDKNGEKSKPNIPNGVKIEKFVFDVFKYSTKFVVWEVSREDEFSALKNSNIMKIDCPLTTRNDLLRLHKKWLLNSGATRVEGDVEICPLISYGGENLIEIVKNTSFEGPMCLKMP</sequence>
<keyword evidence="5" id="KW-0548">Nucleotidyltransferase</keyword>
<dbReference type="KEGG" id="csol:105360933"/>
<reference evidence="8" key="1">
    <citation type="submission" date="2025-08" db="UniProtKB">
        <authorList>
            <consortium name="RefSeq"/>
        </authorList>
    </citation>
    <scope>IDENTIFICATION</scope>
</reference>
<dbReference type="CTD" id="33903"/>
<organism evidence="7 8">
    <name type="scientific">Ceratosolen solmsi marchali</name>
    <dbReference type="NCBI Taxonomy" id="326594"/>
    <lineage>
        <taxon>Eukaryota</taxon>
        <taxon>Metazoa</taxon>
        <taxon>Ecdysozoa</taxon>
        <taxon>Arthropoda</taxon>
        <taxon>Hexapoda</taxon>
        <taxon>Insecta</taxon>
        <taxon>Pterygota</taxon>
        <taxon>Neoptera</taxon>
        <taxon>Endopterygota</taxon>
        <taxon>Hymenoptera</taxon>
        <taxon>Apocrita</taxon>
        <taxon>Proctotrupomorpha</taxon>
        <taxon>Chalcidoidea</taxon>
        <taxon>Agaonidae</taxon>
        <taxon>Agaoninae</taxon>
        <taxon>Ceratosolen</taxon>
    </lineage>
</organism>
<dbReference type="RefSeq" id="XP_011496264.1">
    <property type="nucleotide sequence ID" value="XM_011497962.1"/>
</dbReference>
<keyword evidence="4" id="KW-0808">Transferase</keyword>
<comment type="catalytic activity">
    <reaction evidence="6">
        <text>N-acetyl-alpha-D-glucosamine 1-phosphate + UTP + H(+) = UDP-N-acetyl-alpha-D-glucosamine + diphosphate</text>
        <dbReference type="Rhea" id="RHEA:13509"/>
        <dbReference type="ChEBI" id="CHEBI:15378"/>
        <dbReference type="ChEBI" id="CHEBI:33019"/>
        <dbReference type="ChEBI" id="CHEBI:46398"/>
        <dbReference type="ChEBI" id="CHEBI:57705"/>
        <dbReference type="ChEBI" id="CHEBI:57776"/>
        <dbReference type="EC" id="2.7.7.23"/>
    </reaction>
</comment>
<evidence type="ECO:0000256" key="5">
    <source>
        <dbReference type="ARBA" id="ARBA00022695"/>
    </source>
</evidence>
<evidence type="ECO:0000313" key="7">
    <source>
        <dbReference type="Proteomes" id="UP000695007"/>
    </source>
</evidence>
<dbReference type="SUPFAM" id="SSF53448">
    <property type="entry name" value="Nucleotide-diphospho-sugar transferases"/>
    <property type="match status" value="1"/>
</dbReference>
<dbReference type="AlphaFoldDB" id="A0AAJ6YDV9"/>
<dbReference type="GO" id="GO:0003977">
    <property type="term" value="F:UDP-N-acetylglucosamine diphosphorylase activity"/>
    <property type="evidence" value="ECO:0007669"/>
    <property type="project" value="UniProtKB-EC"/>
</dbReference>
<dbReference type="EC" id="2.7.7.23" evidence="3"/>
<protein>
    <recommendedName>
        <fullName evidence="3">UDP-N-acetylglucosamine diphosphorylase</fullName>
        <ecNumber evidence="3">2.7.7.23</ecNumber>
    </recommendedName>
</protein>
<dbReference type="PANTHER" id="PTHR11952:SF2">
    <property type="entry name" value="LD24639P"/>
    <property type="match status" value="1"/>
</dbReference>
<evidence type="ECO:0000256" key="2">
    <source>
        <dbReference type="ARBA" id="ARBA00010401"/>
    </source>
</evidence>
<evidence type="ECO:0000256" key="4">
    <source>
        <dbReference type="ARBA" id="ARBA00022679"/>
    </source>
</evidence>
<gene>
    <name evidence="8" type="primary">LOC105360933</name>
</gene>
<dbReference type="CDD" id="cd04193">
    <property type="entry name" value="UDPGlcNAc_PPase"/>
    <property type="match status" value="1"/>
</dbReference>
<dbReference type="Pfam" id="PF01704">
    <property type="entry name" value="UDPGP"/>
    <property type="match status" value="1"/>
</dbReference>